<keyword evidence="2" id="KW-1185">Reference proteome</keyword>
<dbReference type="AlphaFoldDB" id="A0A1J1ISA7"/>
<accession>A0A1J1ISA7</accession>
<dbReference type="EMBL" id="CVRI01000059">
    <property type="protein sequence ID" value="CRL03095.1"/>
    <property type="molecule type" value="Genomic_DNA"/>
</dbReference>
<dbReference type="Proteomes" id="UP000183832">
    <property type="component" value="Unassembled WGS sequence"/>
</dbReference>
<name>A0A1J1ISA7_9DIPT</name>
<protein>
    <submittedName>
        <fullName evidence="1">CLUMA_CG016697, isoform A</fullName>
    </submittedName>
</protein>
<sequence>MYPDVPIYGLNLELKFKSFFPSHAALIESLITEHEILDKKTCSFNTSGDGVPNPKIFMRLHKKTSEKQNFILVKLETRRKDR</sequence>
<reference evidence="1 2" key="1">
    <citation type="submission" date="2015-04" db="EMBL/GenBank/DDBJ databases">
        <authorList>
            <person name="Syromyatnikov M.Y."/>
            <person name="Popov V.N."/>
        </authorList>
    </citation>
    <scope>NUCLEOTIDE SEQUENCE [LARGE SCALE GENOMIC DNA]</scope>
</reference>
<evidence type="ECO:0000313" key="2">
    <source>
        <dbReference type="Proteomes" id="UP000183832"/>
    </source>
</evidence>
<organism evidence="1 2">
    <name type="scientific">Clunio marinus</name>
    <dbReference type="NCBI Taxonomy" id="568069"/>
    <lineage>
        <taxon>Eukaryota</taxon>
        <taxon>Metazoa</taxon>
        <taxon>Ecdysozoa</taxon>
        <taxon>Arthropoda</taxon>
        <taxon>Hexapoda</taxon>
        <taxon>Insecta</taxon>
        <taxon>Pterygota</taxon>
        <taxon>Neoptera</taxon>
        <taxon>Endopterygota</taxon>
        <taxon>Diptera</taxon>
        <taxon>Nematocera</taxon>
        <taxon>Chironomoidea</taxon>
        <taxon>Chironomidae</taxon>
        <taxon>Clunio</taxon>
    </lineage>
</organism>
<proteinExistence type="predicted"/>
<gene>
    <name evidence="1" type="ORF">CLUMA_CG016697</name>
</gene>
<evidence type="ECO:0000313" key="1">
    <source>
        <dbReference type="EMBL" id="CRL03095.1"/>
    </source>
</evidence>